<dbReference type="AlphaFoldDB" id="A0A4S2FKU9"/>
<dbReference type="Proteomes" id="UP000306630">
    <property type="component" value="Unassembled WGS sequence"/>
</dbReference>
<accession>A0A4S2FKU9</accession>
<gene>
    <name evidence="1" type="ORF">E5333_13685</name>
</gene>
<dbReference type="EMBL" id="SRYD01000071">
    <property type="protein sequence ID" value="TGY69587.1"/>
    <property type="molecule type" value="Genomic_DNA"/>
</dbReference>
<comment type="caution">
    <text evidence="1">The sequence shown here is derived from an EMBL/GenBank/DDBJ whole genome shotgun (WGS) entry which is preliminary data.</text>
</comment>
<evidence type="ECO:0000313" key="1">
    <source>
        <dbReference type="EMBL" id="TGY69587.1"/>
    </source>
</evidence>
<organism evidence="1 2">
    <name type="scientific">Muribaculum intestinale</name>
    <dbReference type="NCBI Taxonomy" id="1796646"/>
    <lineage>
        <taxon>Bacteria</taxon>
        <taxon>Pseudomonadati</taxon>
        <taxon>Bacteroidota</taxon>
        <taxon>Bacteroidia</taxon>
        <taxon>Bacteroidales</taxon>
        <taxon>Muribaculaceae</taxon>
        <taxon>Muribaculum</taxon>
    </lineage>
</organism>
<proteinExistence type="predicted"/>
<sequence>MARKKYSLFKRGDVIRTNPQDGFYGIAVVLDDGVKLELSPNKWSYPMCHIAITHLIYDYEVTINDIDLAQLYPLRFLRCYSLDNIPEFFKEELLVHIHTTRNVAELPVIGNIDPSNIYQNELSWQPKSDRFFFRGDIQKYLGREAYLNWLDKNRITD</sequence>
<dbReference type="RefSeq" id="WP_135993869.1">
    <property type="nucleotide sequence ID" value="NZ_SRYD01000071.1"/>
</dbReference>
<name>A0A4S2FKU9_9BACT</name>
<evidence type="ECO:0000313" key="2">
    <source>
        <dbReference type="Proteomes" id="UP000306630"/>
    </source>
</evidence>
<protein>
    <submittedName>
        <fullName evidence="1">Uncharacterized protein</fullName>
    </submittedName>
</protein>
<reference evidence="1 2" key="1">
    <citation type="submission" date="2019-04" db="EMBL/GenBank/DDBJ databases">
        <title>Microbes associate with the intestines of laboratory mice.</title>
        <authorList>
            <person name="Navarre W."/>
            <person name="Wong E."/>
            <person name="Huang K."/>
            <person name="Tropini C."/>
            <person name="Ng K."/>
            <person name="Yu B."/>
        </authorList>
    </citation>
    <scope>NUCLEOTIDE SEQUENCE [LARGE SCALE GENOMIC DNA]</scope>
    <source>
        <strain evidence="1 2">NM06_A21</strain>
    </source>
</reference>